<reference evidence="3 4" key="1">
    <citation type="submission" date="2024-09" db="EMBL/GenBank/DDBJ databases">
        <authorList>
            <person name="Sun Q."/>
            <person name="Mori K."/>
        </authorList>
    </citation>
    <scope>NUCLEOTIDE SEQUENCE [LARGE SCALE GENOMIC DNA]</scope>
    <source>
        <strain evidence="3 4">JCM 12763</strain>
    </source>
</reference>
<name>A0ABV5V0I1_9MICO</name>
<dbReference type="InterPro" id="IPR019945">
    <property type="entry name" value="F420_G6P_DH-rel"/>
</dbReference>
<accession>A0ABV5V0I1</accession>
<dbReference type="SUPFAM" id="SSF51679">
    <property type="entry name" value="Bacterial luciferase-like"/>
    <property type="match status" value="1"/>
</dbReference>
<evidence type="ECO:0000256" key="1">
    <source>
        <dbReference type="ARBA" id="ARBA00023002"/>
    </source>
</evidence>
<dbReference type="PANTHER" id="PTHR43244:SF1">
    <property type="entry name" value="5,10-METHYLENETETRAHYDROMETHANOPTERIN REDUCTASE"/>
    <property type="match status" value="1"/>
</dbReference>
<sequence length="318" mass="35191">MTRIGFHASHEQISPRQLLADVQHAERAGFQMAMCSDHLFPWSARQGHSGYAWSWLGAALATTELPLGCVSAPGQRYHPAVHAQKIATLGQMFPGRFWVALGSGENVNEHVTGEAWPRKDQRVLRLEESVDVIRRLLAGEEVSHEGRITVDRARVWERADPAPLLVGPAVSVESAARVAGWADGLVTINQPFATLRELLAAYRDAGGRGRTSLQVHLSWAPTQEDAERIAVEQWRSNVFSEPVNWDTATTEGFDVASEHVGVDVVREGVRISSDLGQHREWLAEYAELGFDDLYLHHVGQEQAAFVDAFAEEVLPALR</sequence>
<dbReference type="Gene3D" id="3.20.20.30">
    <property type="entry name" value="Luciferase-like domain"/>
    <property type="match status" value="1"/>
</dbReference>
<dbReference type="InterPro" id="IPR023907">
    <property type="entry name" value="Non-F420_Flavin_OxRdtase"/>
</dbReference>
<dbReference type="NCBIfam" id="TIGR03557">
    <property type="entry name" value="F420_G6P_family"/>
    <property type="match status" value="1"/>
</dbReference>
<evidence type="ECO:0000313" key="4">
    <source>
        <dbReference type="Proteomes" id="UP001589613"/>
    </source>
</evidence>
<dbReference type="Pfam" id="PF00296">
    <property type="entry name" value="Bac_luciferase"/>
    <property type="match status" value="1"/>
</dbReference>
<gene>
    <name evidence="3" type="ORF">ACFFN0_04570</name>
</gene>
<organism evidence="3 4">
    <name type="scientific">Ornithinimicrobium kibberense</name>
    <dbReference type="NCBI Taxonomy" id="282060"/>
    <lineage>
        <taxon>Bacteria</taxon>
        <taxon>Bacillati</taxon>
        <taxon>Actinomycetota</taxon>
        <taxon>Actinomycetes</taxon>
        <taxon>Micrococcales</taxon>
        <taxon>Ornithinimicrobiaceae</taxon>
        <taxon>Ornithinimicrobium</taxon>
    </lineage>
</organism>
<evidence type="ECO:0000313" key="3">
    <source>
        <dbReference type="EMBL" id="MFB9731315.1"/>
    </source>
</evidence>
<evidence type="ECO:0000259" key="2">
    <source>
        <dbReference type="Pfam" id="PF00296"/>
    </source>
</evidence>
<dbReference type="RefSeq" id="WP_141337268.1">
    <property type="nucleotide sequence ID" value="NZ_JBHMAX010000010.1"/>
</dbReference>
<dbReference type="InterPro" id="IPR050564">
    <property type="entry name" value="F420-G6PD/mer"/>
</dbReference>
<protein>
    <submittedName>
        <fullName evidence="3">TIGR03885 family FMN-dependent LLM class oxidoreductase</fullName>
        <ecNumber evidence="3">1.-.-.-</ecNumber>
    </submittedName>
</protein>
<dbReference type="NCBIfam" id="TIGR03885">
    <property type="entry name" value="flavin_revert"/>
    <property type="match status" value="1"/>
</dbReference>
<keyword evidence="4" id="KW-1185">Reference proteome</keyword>
<keyword evidence="1 3" id="KW-0560">Oxidoreductase</keyword>
<feature type="domain" description="Luciferase-like" evidence="2">
    <location>
        <begin position="6"/>
        <end position="291"/>
    </location>
</feature>
<dbReference type="PANTHER" id="PTHR43244">
    <property type="match status" value="1"/>
</dbReference>
<dbReference type="InterPro" id="IPR036661">
    <property type="entry name" value="Luciferase-like_sf"/>
</dbReference>
<dbReference type="Proteomes" id="UP001589613">
    <property type="component" value="Unassembled WGS sequence"/>
</dbReference>
<proteinExistence type="predicted"/>
<dbReference type="InterPro" id="IPR011251">
    <property type="entry name" value="Luciferase-like_dom"/>
</dbReference>
<comment type="caution">
    <text evidence="3">The sequence shown here is derived from an EMBL/GenBank/DDBJ whole genome shotgun (WGS) entry which is preliminary data.</text>
</comment>
<dbReference type="GO" id="GO:0016491">
    <property type="term" value="F:oxidoreductase activity"/>
    <property type="evidence" value="ECO:0007669"/>
    <property type="project" value="UniProtKB-KW"/>
</dbReference>
<dbReference type="EMBL" id="JBHMAX010000010">
    <property type="protein sequence ID" value="MFB9731315.1"/>
    <property type="molecule type" value="Genomic_DNA"/>
</dbReference>
<dbReference type="EC" id="1.-.-.-" evidence="3"/>